<sequence>MSSHGSKKVIYAALAGNFAIAATKFGASLWTGSSAMLSESIHSLVDTVNQGLLLLGLKRAARPADSRHPFGHGIEIYFWAFVVALMIFALGGALSIYEGIHKLTGHQGLENVWVNFAVLGASMLIEGYSFHVAWKELRRQYPELSAWTAVKRSKDPSVFAVLCEDAAALSGLLVALICLALATILEEPAFDAIGSIGIGVVLIIAAAFLARETLSLLTGEAASRDVVDEARSILLADPRVQRLDEFLTMHLGPNDILAAVSIDFDDSLSSPDVERAAIELSAALRNAIPPLTRVYLRPIPPKTENAAPTLAGAAL</sequence>
<dbReference type="GO" id="GO:0006829">
    <property type="term" value="P:zinc ion transport"/>
    <property type="evidence" value="ECO:0007669"/>
    <property type="project" value="InterPro"/>
</dbReference>
<evidence type="ECO:0000259" key="7">
    <source>
        <dbReference type="Pfam" id="PF01545"/>
    </source>
</evidence>
<dbReference type="InterPro" id="IPR058533">
    <property type="entry name" value="Cation_efflux_TM"/>
</dbReference>
<dbReference type="SUPFAM" id="SSF161111">
    <property type="entry name" value="Cation efflux protein transmembrane domain-like"/>
    <property type="match status" value="1"/>
</dbReference>
<dbReference type="PANTHER" id="PTHR13414:SF9">
    <property type="entry name" value="PROTON-COUPLED ZINC ANTIPORTER SLC30A9, MITOCHONDRIAL"/>
    <property type="match status" value="1"/>
</dbReference>
<dbReference type="Proteomes" id="UP000190135">
    <property type="component" value="Unassembled WGS sequence"/>
</dbReference>
<dbReference type="InterPro" id="IPR036837">
    <property type="entry name" value="Cation_efflux_CTD_sf"/>
</dbReference>
<keyword evidence="2" id="KW-0813">Transport</keyword>
<dbReference type="NCBIfam" id="TIGR01297">
    <property type="entry name" value="CDF"/>
    <property type="match status" value="1"/>
</dbReference>
<feature type="transmembrane region" description="Helical" evidence="6">
    <location>
        <begin position="9"/>
        <end position="30"/>
    </location>
</feature>
<dbReference type="Gene3D" id="1.20.1510.10">
    <property type="entry name" value="Cation efflux protein transmembrane domain"/>
    <property type="match status" value="1"/>
</dbReference>
<protein>
    <submittedName>
        <fullName evidence="8">Cation diffusion facilitator family transporter</fullName>
    </submittedName>
</protein>
<evidence type="ECO:0000256" key="4">
    <source>
        <dbReference type="ARBA" id="ARBA00022989"/>
    </source>
</evidence>
<feature type="transmembrane region" description="Helical" evidence="6">
    <location>
        <begin position="76"/>
        <end position="100"/>
    </location>
</feature>
<dbReference type="RefSeq" id="WP_078708354.1">
    <property type="nucleotide sequence ID" value="NZ_FUXL01000006.1"/>
</dbReference>
<comment type="subcellular location">
    <subcellularLocation>
        <location evidence="1">Membrane</location>
        <topology evidence="1">Multi-pass membrane protein</topology>
    </subcellularLocation>
</comment>
<dbReference type="EMBL" id="FUXL01000006">
    <property type="protein sequence ID" value="SKA12147.1"/>
    <property type="molecule type" value="Genomic_DNA"/>
</dbReference>
<dbReference type="SUPFAM" id="SSF160240">
    <property type="entry name" value="Cation efflux protein cytoplasmic domain-like"/>
    <property type="match status" value="1"/>
</dbReference>
<dbReference type="InterPro" id="IPR027469">
    <property type="entry name" value="Cation_efflux_TMD_sf"/>
</dbReference>
<dbReference type="PANTHER" id="PTHR13414">
    <property type="entry name" value="HUEL-CATION TRANSPORTER"/>
    <property type="match status" value="1"/>
</dbReference>
<keyword evidence="5 6" id="KW-0472">Membrane</keyword>
<dbReference type="InterPro" id="IPR040177">
    <property type="entry name" value="SLC30A9"/>
</dbReference>
<dbReference type="GO" id="GO:0016020">
    <property type="term" value="C:membrane"/>
    <property type="evidence" value="ECO:0007669"/>
    <property type="project" value="UniProtKB-SubCell"/>
</dbReference>
<feature type="transmembrane region" description="Helical" evidence="6">
    <location>
        <begin position="112"/>
        <end position="134"/>
    </location>
</feature>
<feature type="transmembrane region" description="Helical" evidence="6">
    <location>
        <begin position="166"/>
        <end position="185"/>
    </location>
</feature>
<feature type="domain" description="Cation efflux protein transmembrane" evidence="7">
    <location>
        <begin position="11"/>
        <end position="217"/>
    </location>
</feature>
<dbReference type="Pfam" id="PF01545">
    <property type="entry name" value="Cation_efflux"/>
    <property type="match status" value="1"/>
</dbReference>
<evidence type="ECO:0000313" key="8">
    <source>
        <dbReference type="EMBL" id="SKA12147.1"/>
    </source>
</evidence>
<evidence type="ECO:0000256" key="6">
    <source>
        <dbReference type="SAM" id="Phobius"/>
    </source>
</evidence>
<proteinExistence type="predicted"/>
<evidence type="ECO:0000256" key="3">
    <source>
        <dbReference type="ARBA" id="ARBA00022692"/>
    </source>
</evidence>
<dbReference type="AlphaFoldDB" id="A0A1T4R8A7"/>
<organism evidence="8 9">
    <name type="scientific">Consotaella salsifontis</name>
    <dbReference type="NCBI Taxonomy" id="1365950"/>
    <lineage>
        <taxon>Bacteria</taxon>
        <taxon>Pseudomonadati</taxon>
        <taxon>Pseudomonadota</taxon>
        <taxon>Alphaproteobacteria</taxon>
        <taxon>Hyphomicrobiales</taxon>
        <taxon>Aurantimonadaceae</taxon>
        <taxon>Consotaella</taxon>
    </lineage>
</organism>
<dbReference type="InterPro" id="IPR002524">
    <property type="entry name" value="Cation_efflux"/>
</dbReference>
<accession>A0A1T4R8A7</accession>
<evidence type="ECO:0000313" key="9">
    <source>
        <dbReference type="Proteomes" id="UP000190135"/>
    </source>
</evidence>
<dbReference type="OrthoDB" id="9806522at2"/>
<reference evidence="9" key="1">
    <citation type="submission" date="2017-02" db="EMBL/GenBank/DDBJ databases">
        <authorList>
            <person name="Varghese N."/>
            <person name="Submissions S."/>
        </authorList>
    </citation>
    <scope>NUCLEOTIDE SEQUENCE [LARGE SCALE GENOMIC DNA]</scope>
    <source>
        <strain evidence="9">USBA 369</strain>
    </source>
</reference>
<gene>
    <name evidence="8" type="ORF">SAMN05428963_106105</name>
</gene>
<evidence type="ECO:0000256" key="5">
    <source>
        <dbReference type="ARBA" id="ARBA00023136"/>
    </source>
</evidence>
<dbReference type="STRING" id="1365950.SAMN05428963_106105"/>
<name>A0A1T4R8A7_9HYPH</name>
<evidence type="ECO:0000256" key="2">
    <source>
        <dbReference type="ARBA" id="ARBA00022448"/>
    </source>
</evidence>
<keyword evidence="4 6" id="KW-1133">Transmembrane helix</keyword>
<keyword evidence="9" id="KW-1185">Reference proteome</keyword>
<dbReference type="GO" id="GO:0008324">
    <property type="term" value="F:monoatomic cation transmembrane transporter activity"/>
    <property type="evidence" value="ECO:0007669"/>
    <property type="project" value="InterPro"/>
</dbReference>
<keyword evidence="3 6" id="KW-0812">Transmembrane</keyword>
<evidence type="ECO:0000256" key="1">
    <source>
        <dbReference type="ARBA" id="ARBA00004141"/>
    </source>
</evidence>
<feature type="transmembrane region" description="Helical" evidence="6">
    <location>
        <begin position="192"/>
        <end position="210"/>
    </location>
</feature>